<sequence length="232" mass="25584">MQAFLADRIASLEATSREQQSHIEHLEAEALQVTPLLLQCDAQRRKLADTQEALTKLQEEVSCTTICRVMREEKEEWHQIAVIRFVGSSILTVRLTQRQIPGWATATGTLLGALVFQILGSSSLVAVVEFTTTESPKMHAAAVVGYAGFIAASRYLYLSGFRHFQLAEEEPLEADLTNVNHVCLGFTASTLVVLWMNSREKSAEWECLGGKLEWLSGTVDAAFLLLSASVEA</sequence>
<keyword evidence="2" id="KW-0472">Membrane</keyword>
<dbReference type="VEuPathDB" id="VectorBase:RSAN_029464"/>
<feature type="transmembrane region" description="Helical" evidence="2">
    <location>
        <begin position="103"/>
        <end position="128"/>
    </location>
</feature>
<evidence type="ECO:0000256" key="1">
    <source>
        <dbReference type="SAM" id="Coils"/>
    </source>
</evidence>
<dbReference type="Proteomes" id="UP000821837">
    <property type="component" value="Chromosome 1"/>
</dbReference>
<protein>
    <submittedName>
        <fullName evidence="3">Uncharacterized protein</fullName>
    </submittedName>
</protein>
<comment type="caution">
    <text evidence="3">The sequence shown here is derived from an EMBL/GenBank/DDBJ whole genome shotgun (WGS) entry which is preliminary data.</text>
</comment>
<gene>
    <name evidence="3" type="ORF">HPB52_013518</name>
</gene>
<keyword evidence="4" id="KW-1185">Reference proteome</keyword>
<accession>A0A9D4TAA6</accession>
<dbReference type="EMBL" id="JABSTV010001245">
    <property type="protein sequence ID" value="KAH7983688.1"/>
    <property type="molecule type" value="Genomic_DNA"/>
</dbReference>
<organism evidence="3 4">
    <name type="scientific">Rhipicephalus sanguineus</name>
    <name type="common">Brown dog tick</name>
    <name type="synonym">Ixodes sanguineus</name>
    <dbReference type="NCBI Taxonomy" id="34632"/>
    <lineage>
        <taxon>Eukaryota</taxon>
        <taxon>Metazoa</taxon>
        <taxon>Ecdysozoa</taxon>
        <taxon>Arthropoda</taxon>
        <taxon>Chelicerata</taxon>
        <taxon>Arachnida</taxon>
        <taxon>Acari</taxon>
        <taxon>Parasitiformes</taxon>
        <taxon>Ixodida</taxon>
        <taxon>Ixodoidea</taxon>
        <taxon>Ixodidae</taxon>
        <taxon>Rhipicephalinae</taxon>
        <taxon>Rhipicephalus</taxon>
        <taxon>Rhipicephalus</taxon>
    </lineage>
</organism>
<feature type="coiled-coil region" evidence="1">
    <location>
        <begin position="9"/>
        <end position="60"/>
    </location>
</feature>
<keyword evidence="2" id="KW-0812">Transmembrane</keyword>
<name>A0A9D4TAA6_RHISA</name>
<dbReference type="AlphaFoldDB" id="A0A9D4TAA6"/>
<reference evidence="3" key="2">
    <citation type="submission" date="2021-09" db="EMBL/GenBank/DDBJ databases">
        <authorList>
            <person name="Jia N."/>
            <person name="Wang J."/>
            <person name="Shi W."/>
            <person name="Du L."/>
            <person name="Sun Y."/>
            <person name="Zhan W."/>
            <person name="Jiang J."/>
            <person name="Wang Q."/>
            <person name="Zhang B."/>
            <person name="Ji P."/>
            <person name="Sakyi L.B."/>
            <person name="Cui X."/>
            <person name="Yuan T."/>
            <person name="Jiang B."/>
            <person name="Yang W."/>
            <person name="Lam T.T.-Y."/>
            <person name="Chang Q."/>
            <person name="Ding S."/>
            <person name="Wang X."/>
            <person name="Zhu J."/>
            <person name="Ruan X."/>
            <person name="Zhao L."/>
            <person name="Wei J."/>
            <person name="Que T."/>
            <person name="Du C."/>
            <person name="Cheng J."/>
            <person name="Dai P."/>
            <person name="Han X."/>
            <person name="Huang E."/>
            <person name="Gao Y."/>
            <person name="Liu J."/>
            <person name="Shao H."/>
            <person name="Ye R."/>
            <person name="Li L."/>
            <person name="Wei W."/>
            <person name="Wang X."/>
            <person name="Wang C."/>
            <person name="Huo Q."/>
            <person name="Li W."/>
            <person name="Guo W."/>
            <person name="Chen H."/>
            <person name="Chen S."/>
            <person name="Zhou L."/>
            <person name="Zhou L."/>
            <person name="Ni X."/>
            <person name="Tian J."/>
            <person name="Zhou Y."/>
            <person name="Sheng Y."/>
            <person name="Liu T."/>
            <person name="Pan Y."/>
            <person name="Xia L."/>
            <person name="Li J."/>
            <person name="Zhao F."/>
            <person name="Cao W."/>
        </authorList>
    </citation>
    <scope>NUCLEOTIDE SEQUENCE</scope>
    <source>
        <strain evidence="3">Rsan-2018</strain>
        <tissue evidence="3">Larvae</tissue>
    </source>
</reference>
<evidence type="ECO:0000313" key="3">
    <source>
        <dbReference type="EMBL" id="KAH7983688.1"/>
    </source>
</evidence>
<proteinExistence type="predicted"/>
<evidence type="ECO:0000256" key="2">
    <source>
        <dbReference type="SAM" id="Phobius"/>
    </source>
</evidence>
<feature type="transmembrane region" description="Helical" evidence="2">
    <location>
        <begin position="140"/>
        <end position="158"/>
    </location>
</feature>
<reference evidence="3" key="1">
    <citation type="journal article" date="2020" name="Cell">
        <title>Large-Scale Comparative Analyses of Tick Genomes Elucidate Their Genetic Diversity and Vector Capacities.</title>
        <authorList>
            <consortium name="Tick Genome and Microbiome Consortium (TIGMIC)"/>
            <person name="Jia N."/>
            <person name="Wang J."/>
            <person name="Shi W."/>
            <person name="Du L."/>
            <person name="Sun Y."/>
            <person name="Zhan W."/>
            <person name="Jiang J.F."/>
            <person name="Wang Q."/>
            <person name="Zhang B."/>
            <person name="Ji P."/>
            <person name="Bell-Sakyi L."/>
            <person name="Cui X.M."/>
            <person name="Yuan T.T."/>
            <person name="Jiang B.G."/>
            <person name="Yang W.F."/>
            <person name="Lam T.T."/>
            <person name="Chang Q.C."/>
            <person name="Ding S.J."/>
            <person name="Wang X.J."/>
            <person name="Zhu J.G."/>
            <person name="Ruan X.D."/>
            <person name="Zhao L."/>
            <person name="Wei J.T."/>
            <person name="Ye R.Z."/>
            <person name="Que T.C."/>
            <person name="Du C.H."/>
            <person name="Zhou Y.H."/>
            <person name="Cheng J.X."/>
            <person name="Dai P.F."/>
            <person name="Guo W.B."/>
            <person name="Han X.H."/>
            <person name="Huang E.J."/>
            <person name="Li L.F."/>
            <person name="Wei W."/>
            <person name="Gao Y.C."/>
            <person name="Liu J.Z."/>
            <person name="Shao H.Z."/>
            <person name="Wang X."/>
            <person name="Wang C.C."/>
            <person name="Yang T.C."/>
            <person name="Huo Q.B."/>
            <person name="Li W."/>
            <person name="Chen H.Y."/>
            <person name="Chen S.E."/>
            <person name="Zhou L.G."/>
            <person name="Ni X.B."/>
            <person name="Tian J.H."/>
            <person name="Sheng Y."/>
            <person name="Liu T."/>
            <person name="Pan Y.S."/>
            <person name="Xia L.Y."/>
            <person name="Li J."/>
            <person name="Zhao F."/>
            <person name="Cao W.C."/>
        </authorList>
    </citation>
    <scope>NUCLEOTIDE SEQUENCE</scope>
    <source>
        <strain evidence="3">Rsan-2018</strain>
    </source>
</reference>
<keyword evidence="1" id="KW-0175">Coiled coil</keyword>
<evidence type="ECO:0000313" key="4">
    <source>
        <dbReference type="Proteomes" id="UP000821837"/>
    </source>
</evidence>
<keyword evidence="2" id="KW-1133">Transmembrane helix</keyword>